<dbReference type="AlphaFoldDB" id="A0A9W6ZY94"/>
<keyword evidence="3 9" id="KW-0812">Transmembrane</keyword>
<proteinExistence type="inferred from homology"/>
<evidence type="ECO:0000256" key="8">
    <source>
        <dbReference type="ARBA" id="ARBA00023136"/>
    </source>
</evidence>
<dbReference type="Pfam" id="PF22099">
    <property type="entry name" value="MRS2-like"/>
    <property type="match status" value="1"/>
</dbReference>
<sequence>MNTTIIRSSFSFLRQRSSATVQSPLSRPRSFTTSHPSSVLARHARSSNQLYSVIHIHDSPSVPKASNFESYKTEKTVHVGEILRRGGPNSHIHVRDLLALNIQSKDQQNHTIDYRTTRKESAIILPRASALLINFGHVKAISWRDEAFLFDSFRPDVQLFSQYLDRTLLSTKQQEQQQERGRSSLDEPKQVGYGGQHLLEKPNDSEMYIRNDFELTFLEGVLREVCDTWHRRIRLYRPVVDGVLGSVSSEVDAESGMHRLVPLKDSLQLFEMEVSGAIKCLVSLLENDEDMLGLLLTEKHLAESSNNEIDPDLHAVVELLLEDYNRQLDQILQEITYLQRRVQTKQELVAISLDSYRNRMIRMNVHIGIATMCLGICTTVAGYFGMNLTHGLEEHETAFMTTVVASGLGGAVLYAGCHSYLSGSWMRERARGRAEEVLSVTGVLSHMNSLDYAVKRVIELKGQSADPDKYDLISRPVFEELLRSGRAGGNVTKGELDLIYEILDHTGDGVLEQSEFDMLDFELRKQQESRE</sequence>
<reference evidence="13" key="1">
    <citation type="journal article" date="2023" name="Commun. Biol.">
        <title>Genome analysis of Parmales, the sister group of diatoms, reveals the evolutionary specialization of diatoms from phago-mixotrophs to photoautotrophs.</title>
        <authorList>
            <person name="Ban H."/>
            <person name="Sato S."/>
            <person name="Yoshikawa S."/>
            <person name="Yamada K."/>
            <person name="Nakamura Y."/>
            <person name="Ichinomiya M."/>
            <person name="Sato N."/>
            <person name="Blanc-Mathieu R."/>
            <person name="Endo H."/>
            <person name="Kuwata A."/>
            <person name="Ogata H."/>
        </authorList>
    </citation>
    <scope>NUCLEOTIDE SEQUENCE [LARGE SCALE GENOMIC DNA]</scope>
    <source>
        <strain evidence="13">NIES 3700</strain>
    </source>
</reference>
<evidence type="ECO:0000313" key="13">
    <source>
        <dbReference type="Proteomes" id="UP001165122"/>
    </source>
</evidence>
<comment type="subcellular location">
    <subcellularLocation>
        <location evidence="1">Membrane</location>
        <topology evidence="1">Multi-pass membrane protein</topology>
    </subcellularLocation>
    <subcellularLocation>
        <location evidence="9">Mitochondrion inner membrane</location>
        <topology evidence="9">Multi-pass membrane protein</topology>
    </subcellularLocation>
</comment>
<keyword evidence="7 9" id="KW-0406">Ion transport</keyword>
<feature type="transmembrane region" description="Helical" evidence="9">
    <location>
        <begin position="365"/>
        <end position="386"/>
    </location>
</feature>
<evidence type="ECO:0000256" key="1">
    <source>
        <dbReference type="ARBA" id="ARBA00004141"/>
    </source>
</evidence>
<keyword evidence="4 9" id="KW-0460">Magnesium</keyword>
<dbReference type="Gene3D" id="1.20.58.340">
    <property type="entry name" value="Magnesium transport protein CorA, transmembrane region"/>
    <property type="match status" value="1"/>
</dbReference>
<comment type="similarity">
    <text evidence="9">Belongs to the CorA metal ion transporter (MIT) (TC 1.A.35) family.</text>
</comment>
<dbReference type="CDD" id="cd12823">
    <property type="entry name" value="Mrs2_Mfm1p-like"/>
    <property type="match status" value="1"/>
</dbReference>
<dbReference type="InterPro" id="IPR039204">
    <property type="entry name" value="MRS2-like"/>
</dbReference>
<feature type="region of interest" description="Disordered" evidence="11">
    <location>
        <begin position="171"/>
        <end position="197"/>
    </location>
</feature>
<keyword evidence="6 9" id="KW-1133">Transmembrane helix</keyword>
<keyword evidence="10" id="KW-0175">Coiled coil</keyword>
<dbReference type="PANTHER" id="PTHR13890">
    <property type="entry name" value="RNA SPLICING PROTEIN MRS2, MITOCHONDRIAL"/>
    <property type="match status" value="1"/>
</dbReference>
<feature type="compositionally biased region" description="Basic and acidic residues" evidence="11">
    <location>
        <begin position="177"/>
        <end position="189"/>
    </location>
</feature>
<dbReference type="PANTHER" id="PTHR13890:SF0">
    <property type="entry name" value="MAGNESIUM TRANSPORTER MRS2 HOMOLOG, MITOCHONDRIAL"/>
    <property type="match status" value="1"/>
</dbReference>
<keyword evidence="9" id="KW-0496">Mitochondrion</keyword>
<protein>
    <recommendedName>
        <fullName evidence="9">Magnesium transporter</fullName>
    </recommendedName>
</protein>
<evidence type="ECO:0000256" key="6">
    <source>
        <dbReference type="ARBA" id="ARBA00022989"/>
    </source>
</evidence>
<organism evidence="12 13">
    <name type="scientific">Triparma laevis f. longispina</name>
    <dbReference type="NCBI Taxonomy" id="1714387"/>
    <lineage>
        <taxon>Eukaryota</taxon>
        <taxon>Sar</taxon>
        <taxon>Stramenopiles</taxon>
        <taxon>Ochrophyta</taxon>
        <taxon>Bolidophyceae</taxon>
        <taxon>Parmales</taxon>
        <taxon>Triparmaceae</taxon>
        <taxon>Triparma</taxon>
    </lineage>
</organism>
<keyword evidence="9" id="KW-0999">Mitochondrion inner membrane</keyword>
<keyword evidence="13" id="KW-1185">Reference proteome</keyword>
<evidence type="ECO:0000256" key="4">
    <source>
        <dbReference type="ARBA" id="ARBA00022842"/>
    </source>
</evidence>
<evidence type="ECO:0000256" key="10">
    <source>
        <dbReference type="SAM" id="Coils"/>
    </source>
</evidence>
<evidence type="ECO:0000256" key="11">
    <source>
        <dbReference type="SAM" id="MobiDB-lite"/>
    </source>
</evidence>
<dbReference type="EMBL" id="BRXW01000480">
    <property type="protein sequence ID" value="GMH58659.1"/>
    <property type="molecule type" value="Genomic_DNA"/>
</dbReference>
<dbReference type="Proteomes" id="UP001165122">
    <property type="component" value="Unassembled WGS sequence"/>
</dbReference>
<keyword evidence="5" id="KW-0809">Transit peptide</keyword>
<evidence type="ECO:0000256" key="7">
    <source>
        <dbReference type="ARBA" id="ARBA00023065"/>
    </source>
</evidence>
<comment type="caution">
    <text evidence="12">The sequence shown here is derived from an EMBL/GenBank/DDBJ whole genome shotgun (WGS) entry which is preliminary data.</text>
</comment>
<dbReference type="OrthoDB" id="10251508at2759"/>
<evidence type="ECO:0000256" key="5">
    <source>
        <dbReference type="ARBA" id="ARBA00022946"/>
    </source>
</evidence>
<evidence type="ECO:0000256" key="9">
    <source>
        <dbReference type="RuleBase" id="RU366042"/>
    </source>
</evidence>
<evidence type="ECO:0000313" key="12">
    <source>
        <dbReference type="EMBL" id="GMH58659.1"/>
    </source>
</evidence>
<gene>
    <name evidence="12" type="ORF">TrLO_g10924</name>
</gene>
<feature type="coiled-coil region" evidence="10">
    <location>
        <begin position="314"/>
        <end position="341"/>
    </location>
</feature>
<dbReference type="GO" id="GO:0015095">
    <property type="term" value="F:magnesium ion transmembrane transporter activity"/>
    <property type="evidence" value="ECO:0007669"/>
    <property type="project" value="TreeGrafter"/>
</dbReference>
<feature type="transmembrane region" description="Helical" evidence="9">
    <location>
        <begin position="398"/>
        <end position="421"/>
    </location>
</feature>
<keyword evidence="8 9" id="KW-0472">Membrane</keyword>
<keyword evidence="2 9" id="KW-0813">Transport</keyword>
<name>A0A9W6ZY94_9STRA</name>
<evidence type="ECO:0000256" key="3">
    <source>
        <dbReference type="ARBA" id="ARBA00022692"/>
    </source>
</evidence>
<dbReference type="GO" id="GO:0005743">
    <property type="term" value="C:mitochondrial inner membrane"/>
    <property type="evidence" value="ECO:0007669"/>
    <property type="project" value="UniProtKB-SubCell"/>
</dbReference>
<accession>A0A9W6ZY94</accession>
<evidence type="ECO:0000256" key="2">
    <source>
        <dbReference type="ARBA" id="ARBA00022448"/>
    </source>
</evidence>